<sequence length="280" mass="29082">MTGIDADLLTDPHSDAGPLWMRDRTAIVTGGGLSGQAGGVGYATGLVLARHGARVAVVDRDPEAAKRTVSAIEDAGGEGLVVEADLTRDEDCERAVAAVVEAFGEVDTLVNNAAVGDRAGLFDVSPRRWDELMDLNLKTAWLMTRHVVPAMSGGAIVNVSSAAVTSPGPGSVYGVGKAGVEYFTHGAASTLGPSGIRVNCVRVGAIWTSMAARDMPPEAREMRRKGVALQTEGTSWDIAYAVLFLASDRARWVSGSILDVNGGGPHRAGMPSRSAEAARS</sequence>
<evidence type="ECO:0000313" key="4">
    <source>
        <dbReference type="Proteomes" id="UP000545493"/>
    </source>
</evidence>
<dbReference type="CDD" id="cd05233">
    <property type="entry name" value="SDR_c"/>
    <property type="match status" value="1"/>
</dbReference>
<comment type="caution">
    <text evidence="3">The sequence shown here is derived from an EMBL/GenBank/DDBJ whole genome shotgun (WGS) entry which is preliminary data.</text>
</comment>
<dbReference type="PANTHER" id="PTHR43639">
    <property type="entry name" value="OXIDOREDUCTASE, SHORT-CHAIN DEHYDROGENASE/REDUCTASE FAMILY (AFU_ORTHOLOGUE AFUA_5G02870)"/>
    <property type="match status" value="1"/>
</dbReference>
<dbReference type="Gene3D" id="3.40.50.720">
    <property type="entry name" value="NAD(P)-binding Rossmann-like Domain"/>
    <property type="match status" value="1"/>
</dbReference>
<keyword evidence="2" id="KW-0560">Oxidoreductase</keyword>
<proteinExistence type="inferred from homology"/>
<dbReference type="InterPro" id="IPR036291">
    <property type="entry name" value="NAD(P)-bd_dom_sf"/>
</dbReference>
<dbReference type="PANTHER" id="PTHR43639:SF1">
    <property type="entry name" value="SHORT-CHAIN DEHYDROGENASE_REDUCTASE FAMILY PROTEIN"/>
    <property type="match status" value="1"/>
</dbReference>
<accession>A0A7X5ZQ31</accession>
<dbReference type="InterPro" id="IPR002347">
    <property type="entry name" value="SDR_fam"/>
</dbReference>
<organism evidence="3 4">
    <name type="scientific">Saccharomonospora amisosensis</name>
    <dbReference type="NCBI Taxonomy" id="1128677"/>
    <lineage>
        <taxon>Bacteria</taxon>
        <taxon>Bacillati</taxon>
        <taxon>Actinomycetota</taxon>
        <taxon>Actinomycetes</taxon>
        <taxon>Pseudonocardiales</taxon>
        <taxon>Pseudonocardiaceae</taxon>
        <taxon>Saccharomonospora</taxon>
    </lineage>
</organism>
<dbReference type="EMBL" id="JAAOYM010000001">
    <property type="protein sequence ID" value="NIJ11322.1"/>
    <property type="molecule type" value="Genomic_DNA"/>
</dbReference>
<evidence type="ECO:0000313" key="3">
    <source>
        <dbReference type="EMBL" id="NIJ11322.1"/>
    </source>
</evidence>
<evidence type="ECO:0000256" key="2">
    <source>
        <dbReference type="ARBA" id="ARBA00023002"/>
    </source>
</evidence>
<gene>
    <name evidence="3" type="ORF">FHU38_001666</name>
</gene>
<dbReference type="PRINTS" id="PR00080">
    <property type="entry name" value="SDRFAMILY"/>
</dbReference>
<dbReference type="AlphaFoldDB" id="A0A7X5ZQ31"/>
<dbReference type="RefSeq" id="WP_243852214.1">
    <property type="nucleotide sequence ID" value="NZ_JAAOYM010000001.1"/>
</dbReference>
<name>A0A7X5ZQ31_9PSEU</name>
<dbReference type="PROSITE" id="PS00061">
    <property type="entry name" value="ADH_SHORT"/>
    <property type="match status" value="1"/>
</dbReference>
<evidence type="ECO:0000256" key="1">
    <source>
        <dbReference type="ARBA" id="ARBA00006484"/>
    </source>
</evidence>
<dbReference type="Proteomes" id="UP000545493">
    <property type="component" value="Unassembled WGS sequence"/>
</dbReference>
<protein>
    <submittedName>
        <fullName evidence="3">NAD(P)-dependent dehydrogenase (Short-subunit alcohol dehydrogenase family)</fullName>
    </submittedName>
</protein>
<reference evidence="3 4" key="1">
    <citation type="submission" date="2020-03" db="EMBL/GenBank/DDBJ databases">
        <title>Sequencing the genomes of 1000 actinobacteria strains.</title>
        <authorList>
            <person name="Klenk H.-P."/>
        </authorList>
    </citation>
    <scope>NUCLEOTIDE SEQUENCE [LARGE SCALE GENOMIC DNA]</scope>
    <source>
        <strain evidence="3 4">DSM 45685</strain>
    </source>
</reference>
<keyword evidence="4" id="KW-1185">Reference proteome</keyword>
<dbReference type="InterPro" id="IPR020904">
    <property type="entry name" value="Sc_DH/Rdtase_CS"/>
</dbReference>
<dbReference type="GO" id="GO:0016491">
    <property type="term" value="F:oxidoreductase activity"/>
    <property type="evidence" value="ECO:0007669"/>
    <property type="project" value="UniProtKB-KW"/>
</dbReference>
<comment type="similarity">
    <text evidence="1">Belongs to the short-chain dehydrogenases/reductases (SDR) family.</text>
</comment>
<dbReference type="PRINTS" id="PR00081">
    <property type="entry name" value="GDHRDH"/>
</dbReference>
<dbReference type="SUPFAM" id="SSF51735">
    <property type="entry name" value="NAD(P)-binding Rossmann-fold domains"/>
    <property type="match status" value="1"/>
</dbReference>
<dbReference type="FunFam" id="3.40.50.720:FF:000084">
    <property type="entry name" value="Short-chain dehydrogenase reductase"/>
    <property type="match status" value="1"/>
</dbReference>
<dbReference type="Pfam" id="PF13561">
    <property type="entry name" value="adh_short_C2"/>
    <property type="match status" value="1"/>
</dbReference>